<reference evidence="2 3" key="1">
    <citation type="submission" date="2019-11" db="EMBL/GenBank/DDBJ databases">
        <title>Novel species isolated from a subtropical stream in China.</title>
        <authorList>
            <person name="Lu H."/>
        </authorList>
    </citation>
    <scope>NUCLEOTIDE SEQUENCE [LARGE SCALE GENOMIC DNA]</scope>
    <source>
        <strain evidence="2 3">FT92W</strain>
    </source>
</reference>
<accession>A0A7X2IIG4</accession>
<protein>
    <recommendedName>
        <fullName evidence="4">Porin</fullName>
    </recommendedName>
</protein>
<proteinExistence type="predicted"/>
<dbReference type="RefSeq" id="WP_154370904.1">
    <property type="nucleotide sequence ID" value="NZ_WKJJ01000001.1"/>
</dbReference>
<evidence type="ECO:0000256" key="1">
    <source>
        <dbReference type="SAM" id="SignalP"/>
    </source>
</evidence>
<dbReference type="SUPFAM" id="SSF56935">
    <property type="entry name" value="Porins"/>
    <property type="match status" value="1"/>
</dbReference>
<evidence type="ECO:0008006" key="4">
    <source>
        <dbReference type="Google" id="ProtNLM"/>
    </source>
</evidence>
<dbReference type="AlphaFoldDB" id="A0A7X2IIG4"/>
<dbReference type="Proteomes" id="UP000446768">
    <property type="component" value="Unassembled WGS sequence"/>
</dbReference>
<organism evidence="2 3">
    <name type="scientific">Pseudoduganella rivuli</name>
    <dbReference type="NCBI Taxonomy" id="2666085"/>
    <lineage>
        <taxon>Bacteria</taxon>
        <taxon>Pseudomonadati</taxon>
        <taxon>Pseudomonadota</taxon>
        <taxon>Betaproteobacteria</taxon>
        <taxon>Burkholderiales</taxon>
        <taxon>Oxalobacteraceae</taxon>
        <taxon>Telluria group</taxon>
        <taxon>Pseudoduganella</taxon>
    </lineage>
</organism>
<evidence type="ECO:0000313" key="3">
    <source>
        <dbReference type="Proteomes" id="UP000446768"/>
    </source>
</evidence>
<keyword evidence="3" id="KW-1185">Reference proteome</keyword>
<feature type="chain" id="PRO_5031184997" description="Porin" evidence="1">
    <location>
        <begin position="22"/>
        <end position="422"/>
    </location>
</feature>
<sequence length="422" mass="44387">MKRHHYLTAPAMALTLSAAWAAPGDSGPTLDWSGYGTAAYTMADTGQAEFARFNQASGVQRTPRAGVDSNLGIQGTLAVNDWLSFTGQGLARRNAVDRWGGEVYWAYAKANLSREWSVYAGRVAAPVYMISDYRQVGFASTMIRPPQELYSQVVFDNIDGASLSYRTMAGDANLTLQLAAGNATAKLALQGAAPGSHQSIRAHAFKALNLQGEQGPLTLRLGYAHTSVSLEGDPQLAALTGALTEAGAGYGMPQLSRLAAALAVRGKSASFKSAGLVLDLEPLLVQAEFGQRKTASSIPDSTAWYVLGGYRVRQLMPYAAFASLKSRNSVSNAVPAACPDGMPDSCTPALQALSDAVSAGLAGSLVEQTTASVGVRWNFMQSAACKVQLDRVRPRRGGLLLNSAPGMHGAVTVFAAGVDFVF</sequence>
<evidence type="ECO:0000313" key="2">
    <source>
        <dbReference type="EMBL" id="MRV70430.1"/>
    </source>
</evidence>
<name>A0A7X2IIG4_9BURK</name>
<comment type="caution">
    <text evidence="2">The sequence shown here is derived from an EMBL/GenBank/DDBJ whole genome shotgun (WGS) entry which is preliminary data.</text>
</comment>
<dbReference type="EMBL" id="WKJJ01000001">
    <property type="protein sequence ID" value="MRV70430.1"/>
    <property type="molecule type" value="Genomic_DNA"/>
</dbReference>
<feature type="signal peptide" evidence="1">
    <location>
        <begin position="1"/>
        <end position="21"/>
    </location>
</feature>
<gene>
    <name evidence="2" type="ORF">GJ700_01670</name>
</gene>
<keyword evidence="1" id="KW-0732">Signal</keyword>